<evidence type="ECO:0000256" key="2">
    <source>
        <dbReference type="SAM" id="MobiDB-lite"/>
    </source>
</evidence>
<dbReference type="AlphaFoldDB" id="A0A8H4J1Q4"/>
<feature type="coiled-coil region" evidence="1">
    <location>
        <begin position="183"/>
        <end position="210"/>
    </location>
</feature>
<gene>
    <name evidence="3" type="ORF">GTA08_BOTSDO13139</name>
</gene>
<keyword evidence="4" id="KW-1185">Reference proteome</keyword>
<dbReference type="Proteomes" id="UP000572817">
    <property type="component" value="Unassembled WGS sequence"/>
</dbReference>
<evidence type="ECO:0000313" key="4">
    <source>
        <dbReference type="Proteomes" id="UP000572817"/>
    </source>
</evidence>
<feature type="region of interest" description="Disordered" evidence="2">
    <location>
        <begin position="340"/>
        <end position="386"/>
    </location>
</feature>
<accession>A0A8H4J1Q4</accession>
<evidence type="ECO:0000313" key="3">
    <source>
        <dbReference type="EMBL" id="KAF4311372.1"/>
    </source>
</evidence>
<organism evidence="3 4">
    <name type="scientific">Botryosphaeria dothidea</name>
    <dbReference type="NCBI Taxonomy" id="55169"/>
    <lineage>
        <taxon>Eukaryota</taxon>
        <taxon>Fungi</taxon>
        <taxon>Dikarya</taxon>
        <taxon>Ascomycota</taxon>
        <taxon>Pezizomycotina</taxon>
        <taxon>Dothideomycetes</taxon>
        <taxon>Dothideomycetes incertae sedis</taxon>
        <taxon>Botryosphaeriales</taxon>
        <taxon>Botryosphaeriaceae</taxon>
        <taxon>Botryosphaeria</taxon>
    </lineage>
</organism>
<evidence type="ECO:0008006" key="5">
    <source>
        <dbReference type="Google" id="ProtNLM"/>
    </source>
</evidence>
<feature type="compositionally biased region" description="Acidic residues" evidence="2">
    <location>
        <begin position="370"/>
        <end position="386"/>
    </location>
</feature>
<proteinExistence type="predicted"/>
<feature type="region of interest" description="Disordered" evidence="2">
    <location>
        <begin position="155"/>
        <end position="181"/>
    </location>
</feature>
<evidence type="ECO:0000256" key="1">
    <source>
        <dbReference type="SAM" id="Coils"/>
    </source>
</evidence>
<dbReference type="OrthoDB" id="2608216at2759"/>
<feature type="region of interest" description="Disordered" evidence="2">
    <location>
        <begin position="233"/>
        <end position="261"/>
    </location>
</feature>
<dbReference type="Pfam" id="PF12013">
    <property type="entry name" value="OrsD"/>
    <property type="match status" value="1"/>
</dbReference>
<protein>
    <recommendedName>
        <fullName evidence="5">C2H2-type domain-containing protein</fullName>
    </recommendedName>
</protein>
<sequence>MAARAAEHFHHLGEYRVAVCKECRHAVWPDQVRGHLQGRHHGIGGKDAEAIADEVRQFPGLIRFPGEFEVPAGVDRPIPELPLYEDGLRCEVQPDRCRYVGRGKGTMREHWRKEHQWSVAGSGKGGGSARPVYCQRFFTSRHGSQYFEVRRPVEEENRAGEEGGGSSNDSSNDSSRATWTRVWQQMQKQIEEAEKAAAAIIQDAERDQANPWLERTQWQQYLVDKNREDLLRAVREPGGGDDSKNKRRRAPGEDEEDDPYKPIEMAVWTAMEDAIRTEKYQNRYQPLQPYLDEESIKDRVRPWQQILMFFIRTQREHDWNSPEYKFTRSQEEAFIRLMNEAERVVGGEDGSGTEDEDDGGNDGEINSTDKEEDDDGDGDGDNNDDN</sequence>
<dbReference type="InterPro" id="IPR022698">
    <property type="entry name" value="OrsD"/>
</dbReference>
<keyword evidence="1" id="KW-0175">Coiled coil</keyword>
<dbReference type="EMBL" id="WWBZ02000010">
    <property type="protein sequence ID" value="KAF4311372.1"/>
    <property type="molecule type" value="Genomic_DNA"/>
</dbReference>
<name>A0A8H4J1Q4_9PEZI</name>
<reference evidence="3" key="1">
    <citation type="submission" date="2020-04" db="EMBL/GenBank/DDBJ databases">
        <title>Genome Assembly and Annotation of Botryosphaeria dothidea sdau 11-99, a Latent Pathogen of Apple Fruit Ring Rot in China.</title>
        <authorList>
            <person name="Yu C."/>
            <person name="Diao Y."/>
            <person name="Lu Q."/>
            <person name="Zhao J."/>
            <person name="Cui S."/>
            <person name="Peng C."/>
            <person name="He B."/>
            <person name="Liu H."/>
        </authorList>
    </citation>
    <scope>NUCLEOTIDE SEQUENCE [LARGE SCALE GENOMIC DNA]</scope>
    <source>
        <strain evidence="3">Sdau11-99</strain>
    </source>
</reference>
<comment type="caution">
    <text evidence="3">The sequence shown here is derived from an EMBL/GenBank/DDBJ whole genome shotgun (WGS) entry which is preliminary data.</text>
</comment>
<feature type="compositionally biased region" description="Acidic residues" evidence="2">
    <location>
        <begin position="351"/>
        <end position="361"/>
    </location>
</feature>